<accession>A0ABS4KP73</accession>
<evidence type="ECO:0000313" key="2">
    <source>
        <dbReference type="EMBL" id="MBP2031843.1"/>
    </source>
</evidence>
<evidence type="ECO:0000313" key="3">
    <source>
        <dbReference type="Proteomes" id="UP001519307"/>
    </source>
</evidence>
<proteinExistence type="predicted"/>
<protein>
    <submittedName>
        <fullName evidence="2">Ribosomal protein S18 acetylase RimI-like enzyme</fullName>
    </submittedName>
</protein>
<feature type="domain" description="N-acetyltransferase" evidence="1">
    <location>
        <begin position="156"/>
        <end position="288"/>
    </location>
</feature>
<dbReference type="Proteomes" id="UP001519307">
    <property type="component" value="Unassembled WGS sequence"/>
</dbReference>
<sequence>MYKCVRLTKKNLACFKKLNDKRIYFNPLNKDFFKKYYNYNFGKQLLMRRKVRLIKDNFRYIGYIWADSNYKKDCRINAINIVNENMTDFLPFKYLINSIKKNFTTTYLCQKKNDNFFILESIGFKKKEGTLILKMKIDKNIPLELNTKLDFHIFQKGIDEGLRCDIQNRIFYDEHRVPLTLEDIYYDELQNYYFEKGAIFLKKDNKFIGYGQIILENNFMPVIVNFGIIKEYRGCGYSKYLLKYLLKISYLNGFNKIKIKVKSSNYIAVNLYKSMGFKIESEIYKFIL</sequence>
<dbReference type="EMBL" id="JAGGLM010000001">
    <property type="protein sequence ID" value="MBP2031843.1"/>
    <property type="molecule type" value="Genomic_DNA"/>
</dbReference>
<dbReference type="Pfam" id="PF00583">
    <property type="entry name" value="Acetyltransf_1"/>
    <property type="match status" value="1"/>
</dbReference>
<organism evidence="2 3">
    <name type="scientific">Clostridium algifaecis</name>
    <dbReference type="NCBI Taxonomy" id="1472040"/>
    <lineage>
        <taxon>Bacteria</taxon>
        <taxon>Bacillati</taxon>
        <taxon>Bacillota</taxon>
        <taxon>Clostridia</taxon>
        <taxon>Eubacteriales</taxon>
        <taxon>Clostridiaceae</taxon>
        <taxon>Clostridium</taxon>
    </lineage>
</organism>
<dbReference type="Gene3D" id="3.40.630.30">
    <property type="match status" value="1"/>
</dbReference>
<name>A0ABS4KP73_9CLOT</name>
<comment type="caution">
    <text evidence="2">The sequence shown here is derived from an EMBL/GenBank/DDBJ whole genome shotgun (WGS) entry which is preliminary data.</text>
</comment>
<dbReference type="InterPro" id="IPR016181">
    <property type="entry name" value="Acyl_CoA_acyltransferase"/>
</dbReference>
<evidence type="ECO:0000259" key="1">
    <source>
        <dbReference type="PROSITE" id="PS51186"/>
    </source>
</evidence>
<keyword evidence="3" id="KW-1185">Reference proteome</keyword>
<dbReference type="SUPFAM" id="SSF55729">
    <property type="entry name" value="Acyl-CoA N-acyltransferases (Nat)"/>
    <property type="match status" value="1"/>
</dbReference>
<dbReference type="PROSITE" id="PS51186">
    <property type="entry name" value="GNAT"/>
    <property type="match status" value="1"/>
</dbReference>
<reference evidence="2 3" key="1">
    <citation type="submission" date="2021-03" db="EMBL/GenBank/DDBJ databases">
        <title>Genomic Encyclopedia of Type Strains, Phase IV (KMG-IV): sequencing the most valuable type-strain genomes for metagenomic binning, comparative biology and taxonomic classification.</title>
        <authorList>
            <person name="Goeker M."/>
        </authorList>
    </citation>
    <scope>NUCLEOTIDE SEQUENCE [LARGE SCALE GENOMIC DNA]</scope>
    <source>
        <strain evidence="2 3">DSM 28783</strain>
    </source>
</reference>
<gene>
    <name evidence="2" type="ORF">J2Z42_000508</name>
</gene>
<dbReference type="InterPro" id="IPR000182">
    <property type="entry name" value="GNAT_dom"/>
</dbReference>
<dbReference type="RefSeq" id="WP_209700768.1">
    <property type="nucleotide sequence ID" value="NZ_JAGGLM010000001.1"/>
</dbReference>
<dbReference type="CDD" id="cd04301">
    <property type="entry name" value="NAT_SF"/>
    <property type="match status" value="1"/>
</dbReference>